<name>A0A0V1GKC7_TRIPS</name>
<proteinExistence type="predicted"/>
<dbReference type="EMBL" id="JYDV01001861">
    <property type="protein sequence ID" value="KRY98652.1"/>
    <property type="molecule type" value="Genomic_DNA"/>
</dbReference>
<accession>A0A0V1GKC7</accession>
<sequence length="33" mass="3906">MKDLFSEQNHENVTTSFYPSFKYFCSLCLLILS</sequence>
<evidence type="ECO:0000313" key="1">
    <source>
        <dbReference type="EMBL" id="KRY98652.1"/>
    </source>
</evidence>
<protein>
    <submittedName>
        <fullName evidence="1">Uncharacterized protein</fullName>
    </submittedName>
</protein>
<dbReference type="Proteomes" id="UP000054826">
    <property type="component" value="Unassembled WGS sequence"/>
</dbReference>
<organism evidence="1 2">
    <name type="scientific">Trichinella pseudospiralis</name>
    <name type="common">Parasitic roundworm</name>
    <dbReference type="NCBI Taxonomy" id="6337"/>
    <lineage>
        <taxon>Eukaryota</taxon>
        <taxon>Metazoa</taxon>
        <taxon>Ecdysozoa</taxon>
        <taxon>Nematoda</taxon>
        <taxon>Enoplea</taxon>
        <taxon>Dorylaimia</taxon>
        <taxon>Trichinellida</taxon>
        <taxon>Trichinellidae</taxon>
        <taxon>Trichinella</taxon>
    </lineage>
</organism>
<evidence type="ECO:0000313" key="2">
    <source>
        <dbReference type="Proteomes" id="UP000054826"/>
    </source>
</evidence>
<gene>
    <name evidence="1" type="ORF">T4C_7553</name>
</gene>
<dbReference type="AlphaFoldDB" id="A0A0V1GKC7"/>
<comment type="caution">
    <text evidence="1">The sequence shown here is derived from an EMBL/GenBank/DDBJ whole genome shotgun (WGS) entry which is preliminary data.</text>
</comment>
<reference evidence="1 2" key="1">
    <citation type="submission" date="2015-01" db="EMBL/GenBank/DDBJ databases">
        <title>Evolution of Trichinella species and genotypes.</title>
        <authorList>
            <person name="Korhonen P.K."/>
            <person name="Edoardo P."/>
            <person name="Giuseppe L.R."/>
            <person name="Gasser R.B."/>
        </authorList>
    </citation>
    <scope>NUCLEOTIDE SEQUENCE [LARGE SCALE GENOMIC DNA]</scope>
    <source>
        <strain evidence="1">ISS176</strain>
    </source>
</reference>